<dbReference type="OrthoDB" id="32651at2"/>
<protein>
    <submittedName>
        <fullName evidence="1">DUF3809 domain-containing protein</fullName>
    </submittedName>
</protein>
<evidence type="ECO:0000313" key="1">
    <source>
        <dbReference type="EMBL" id="TBH21046.1"/>
    </source>
</evidence>
<dbReference type="Pfam" id="PF12723">
    <property type="entry name" value="DUF3809"/>
    <property type="match status" value="1"/>
</dbReference>
<sequence>MKARLRLTLNGHAPQGLPLEVRLEGPEVRGLLRQESPALGEVRLPFRARLEGERLVALPLPPPCLWVEGWARPTREGLELELEVALVLPPGQSWGERAFGRILEALLLRALEALSHRSRSPV</sequence>
<gene>
    <name evidence="1" type="ORF">ETP66_04525</name>
</gene>
<proteinExistence type="predicted"/>
<dbReference type="Gene3D" id="3.30.530.70">
    <property type="entry name" value="Uncharacterised protein PF12723, DUF3809"/>
    <property type="match status" value="1"/>
</dbReference>
<dbReference type="AlphaFoldDB" id="A0A4Q9B5Y3"/>
<accession>A0A4Q9B5Y3</accession>
<evidence type="ECO:0000313" key="2">
    <source>
        <dbReference type="Proteomes" id="UP000292858"/>
    </source>
</evidence>
<keyword evidence="2" id="KW-1185">Reference proteome</keyword>
<dbReference type="EMBL" id="SIJL01000004">
    <property type="protein sequence ID" value="TBH21046.1"/>
    <property type="molecule type" value="Genomic_DNA"/>
</dbReference>
<dbReference type="Proteomes" id="UP000292858">
    <property type="component" value="Unassembled WGS sequence"/>
</dbReference>
<comment type="caution">
    <text evidence="1">The sequence shown here is derived from an EMBL/GenBank/DDBJ whole genome shotgun (WGS) entry which is preliminary data.</text>
</comment>
<dbReference type="InterPro" id="IPR024219">
    <property type="entry name" value="DUF3809"/>
</dbReference>
<name>A0A4Q9B5Y3_9DEIN</name>
<dbReference type="RefSeq" id="WP_130841044.1">
    <property type="nucleotide sequence ID" value="NZ_SIJL01000004.1"/>
</dbReference>
<reference evidence="1 2" key="1">
    <citation type="submission" date="2019-02" db="EMBL/GenBank/DDBJ databases">
        <title>Thermus sp. a novel from hot spring.</title>
        <authorList>
            <person name="Zhao Z."/>
        </authorList>
    </citation>
    <scope>NUCLEOTIDE SEQUENCE [LARGE SCALE GENOMIC DNA]</scope>
    <source>
        <strain evidence="1 2">CFH 72773T</strain>
    </source>
</reference>
<organism evidence="1 2">
    <name type="scientific">Thermus thermamylovorans</name>
    <dbReference type="NCBI Taxonomy" id="2509362"/>
    <lineage>
        <taxon>Bacteria</taxon>
        <taxon>Thermotogati</taxon>
        <taxon>Deinococcota</taxon>
        <taxon>Deinococci</taxon>
        <taxon>Thermales</taxon>
        <taxon>Thermaceae</taxon>
        <taxon>Thermus</taxon>
    </lineage>
</organism>